<protein>
    <submittedName>
        <fullName evidence="1">Uncharacterized protein</fullName>
    </submittedName>
</protein>
<proteinExistence type="predicted"/>
<gene>
    <name evidence="1" type="ORF">SCLCIDRAFT_154547</name>
</gene>
<dbReference type="EMBL" id="KN822004">
    <property type="protein sequence ID" value="KIM70554.1"/>
    <property type="molecule type" value="Genomic_DNA"/>
</dbReference>
<accession>A0A0C3EQX8</accession>
<evidence type="ECO:0000313" key="2">
    <source>
        <dbReference type="Proteomes" id="UP000053989"/>
    </source>
</evidence>
<evidence type="ECO:0000313" key="1">
    <source>
        <dbReference type="EMBL" id="KIM70554.1"/>
    </source>
</evidence>
<organism evidence="1 2">
    <name type="scientific">Scleroderma citrinum Foug A</name>
    <dbReference type="NCBI Taxonomy" id="1036808"/>
    <lineage>
        <taxon>Eukaryota</taxon>
        <taxon>Fungi</taxon>
        <taxon>Dikarya</taxon>
        <taxon>Basidiomycota</taxon>
        <taxon>Agaricomycotina</taxon>
        <taxon>Agaricomycetes</taxon>
        <taxon>Agaricomycetidae</taxon>
        <taxon>Boletales</taxon>
        <taxon>Sclerodermatineae</taxon>
        <taxon>Sclerodermataceae</taxon>
        <taxon>Scleroderma</taxon>
    </lineage>
</organism>
<dbReference type="AlphaFoldDB" id="A0A0C3EQX8"/>
<dbReference type="Proteomes" id="UP000053989">
    <property type="component" value="Unassembled WGS sequence"/>
</dbReference>
<sequence length="173" mass="19264">MPTVTVNATWPLPTNPTDLSRGNFPSTMLFSQRGASGPRNRGHGTPALCSPARILGCRCCRCHSLVQQQVRNSATCSVPTARTRGIATYHETRFSNFISRWPYLRVSKPHDSGWTHEMLPTTPHLPPFRISRDFDPLIMRPPASVSVSFLSCAYADSGFPISSPWFFHFADVT</sequence>
<keyword evidence="2" id="KW-1185">Reference proteome</keyword>
<dbReference type="HOGENOM" id="CLU_1548515_0_0_1"/>
<reference evidence="1 2" key="1">
    <citation type="submission" date="2014-04" db="EMBL/GenBank/DDBJ databases">
        <authorList>
            <consortium name="DOE Joint Genome Institute"/>
            <person name="Kuo A."/>
            <person name="Kohler A."/>
            <person name="Nagy L.G."/>
            <person name="Floudas D."/>
            <person name="Copeland A."/>
            <person name="Barry K.W."/>
            <person name="Cichocki N."/>
            <person name="Veneault-Fourrey C."/>
            <person name="LaButti K."/>
            <person name="Lindquist E.A."/>
            <person name="Lipzen A."/>
            <person name="Lundell T."/>
            <person name="Morin E."/>
            <person name="Murat C."/>
            <person name="Sun H."/>
            <person name="Tunlid A."/>
            <person name="Henrissat B."/>
            <person name="Grigoriev I.V."/>
            <person name="Hibbett D.S."/>
            <person name="Martin F."/>
            <person name="Nordberg H.P."/>
            <person name="Cantor M.N."/>
            <person name="Hua S.X."/>
        </authorList>
    </citation>
    <scope>NUCLEOTIDE SEQUENCE [LARGE SCALE GENOMIC DNA]</scope>
    <source>
        <strain evidence="1 2">Foug A</strain>
    </source>
</reference>
<name>A0A0C3EQX8_9AGAM</name>
<dbReference type="InParanoid" id="A0A0C3EQX8"/>
<reference evidence="2" key="2">
    <citation type="submission" date="2015-01" db="EMBL/GenBank/DDBJ databases">
        <title>Evolutionary Origins and Diversification of the Mycorrhizal Mutualists.</title>
        <authorList>
            <consortium name="DOE Joint Genome Institute"/>
            <consortium name="Mycorrhizal Genomics Consortium"/>
            <person name="Kohler A."/>
            <person name="Kuo A."/>
            <person name="Nagy L.G."/>
            <person name="Floudas D."/>
            <person name="Copeland A."/>
            <person name="Barry K.W."/>
            <person name="Cichocki N."/>
            <person name="Veneault-Fourrey C."/>
            <person name="LaButti K."/>
            <person name="Lindquist E.A."/>
            <person name="Lipzen A."/>
            <person name="Lundell T."/>
            <person name="Morin E."/>
            <person name="Murat C."/>
            <person name="Riley R."/>
            <person name="Ohm R."/>
            <person name="Sun H."/>
            <person name="Tunlid A."/>
            <person name="Henrissat B."/>
            <person name="Grigoriev I.V."/>
            <person name="Hibbett D.S."/>
            <person name="Martin F."/>
        </authorList>
    </citation>
    <scope>NUCLEOTIDE SEQUENCE [LARGE SCALE GENOMIC DNA]</scope>
    <source>
        <strain evidence="2">Foug A</strain>
    </source>
</reference>